<reference evidence="1" key="1">
    <citation type="submission" date="2020-05" db="EMBL/GenBank/DDBJ databases">
        <title>Mycena genomes resolve the evolution of fungal bioluminescence.</title>
        <authorList>
            <person name="Tsai I.J."/>
        </authorList>
    </citation>
    <scope>NUCLEOTIDE SEQUENCE</scope>
    <source>
        <strain evidence="1">160909Yilan</strain>
    </source>
</reference>
<accession>A0A8H6YSD4</accession>
<evidence type="ECO:0000313" key="1">
    <source>
        <dbReference type="EMBL" id="KAF7366318.1"/>
    </source>
</evidence>
<gene>
    <name evidence="1" type="ORF">MSAN_00888000</name>
</gene>
<dbReference type="EMBL" id="JACAZH010000006">
    <property type="protein sequence ID" value="KAF7366318.1"/>
    <property type="molecule type" value="Genomic_DNA"/>
</dbReference>
<proteinExistence type="predicted"/>
<organism evidence="1 2">
    <name type="scientific">Mycena sanguinolenta</name>
    <dbReference type="NCBI Taxonomy" id="230812"/>
    <lineage>
        <taxon>Eukaryota</taxon>
        <taxon>Fungi</taxon>
        <taxon>Dikarya</taxon>
        <taxon>Basidiomycota</taxon>
        <taxon>Agaricomycotina</taxon>
        <taxon>Agaricomycetes</taxon>
        <taxon>Agaricomycetidae</taxon>
        <taxon>Agaricales</taxon>
        <taxon>Marasmiineae</taxon>
        <taxon>Mycenaceae</taxon>
        <taxon>Mycena</taxon>
    </lineage>
</organism>
<evidence type="ECO:0000313" key="2">
    <source>
        <dbReference type="Proteomes" id="UP000623467"/>
    </source>
</evidence>
<sequence length="391" mass="44293">MPLRYLSTNLAYLFPSDGIDFMHPLFSRITHLQVWDDLDTARWEEWSGLTTIPNLTHLAFLLTKSSSIFKNTLAACPGLKVIIFQYSSLGDNPEFGVESLAHDTRFVCLHARPFYVDWQIGARGGEDFWVRAEQFIARRNRGEIAQTVLYNVVVFSNPLPGHVCFDPARLSVAVQSPAISQHVRNVCILHSLVGFPDDLQPIFAKCSAIQNLFLIGRHSALLPFLSVMPLRRLYTGLAYLFALAGIDFMHLLFSQITHLQLADRLPNAQWEEWQGLSTIPNLTHLAFQRLETLSIFQNILPACPGLQVLVHLQPYAKKSEIVLESLANDTRFVSMPATSLSTDWQIGARGGDDMWVRAEKFIARRNNGEIDRKIFVLQEEASRTITSRSER</sequence>
<name>A0A8H6YSD4_9AGAR</name>
<protein>
    <submittedName>
        <fullName evidence="1">Tyrosinase central domain-containing protein</fullName>
    </submittedName>
</protein>
<keyword evidence="2" id="KW-1185">Reference proteome</keyword>
<dbReference type="Proteomes" id="UP000623467">
    <property type="component" value="Unassembled WGS sequence"/>
</dbReference>
<dbReference type="AlphaFoldDB" id="A0A8H6YSD4"/>
<dbReference type="OrthoDB" id="3021279at2759"/>
<comment type="caution">
    <text evidence="1">The sequence shown here is derived from an EMBL/GenBank/DDBJ whole genome shotgun (WGS) entry which is preliminary data.</text>
</comment>